<evidence type="ECO:0000256" key="1">
    <source>
        <dbReference type="SAM" id="Phobius"/>
    </source>
</evidence>
<proteinExistence type="predicted"/>
<comment type="caution">
    <text evidence="2">The sequence shown here is derived from an EMBL/GenBank/DDBJ whole genome shotgun (WGS) entry which is preliminary data.</text>
</comment>
<evidence type="ECO:0000313" key="3">
    <source>
        <dbReference type="Proteomes" id="UP000620266"/>
    </source>
</evidence>
<protein>
    <submittedName>
        <fullName evidence="2">Membrane protein</fullName>
    </submittedName>
</protein>
<keyword evidence="1" id="KW-1133">Transmembrane helix</keyword>
<sequence>MAASRRTVVILYALHSWTGIVTGLLLFVICFSGAVVVFKNEIDLWANPSLRALPQVAAPAGPDAVLAHLAQRYPGIKPESMTVPNEVTPAWFVFARMPDNPQRMKIAARADNGEIIGEVDSELGQFFRMLHVFLFFGPRWIVGFLGVAMFFLIVSGFVIHRKIIKELFTVRWRKSLRVTGSDLHKSVGVWALGFHLLIAFTGAWLGLAPVFERAYAHVAGASTAGSAMAAVAAERPSSSAAPFSVDRLMAQAKEDMPGLRVKGVTLRNPDRDDAEVGFYGGLDGLLFNNTNLAYRGGQLVRSNDPRVKGFWSQFNGLMEPLHFGDYGGLVLKWLYFLIGMSPALLSLSGTLLWIERRKLRQRSRSGGQHV</sequence>
<keyword evidence="1" id="KW-0812">Transmembrane</keyword>
<organism evidence="2 3">
    <name type="scientific">Oxalicibacterium flavum</name>
    <dbReference type="NCBI Taxonomy" id="179467"/>
    <lineage>
        <taxon>Bacteria</taxon>
        <taxon>Pseudomonadati</taxon>
        <taxon>Pseudomonadota</taxon>
        <taxon>Betaproteobacteria</taxon>
        <taxon>Burkholderiales</taxon>
        <taxon>Oxalobacteraceae</taxon>
        <taxon>Oxalicibacterium</taxon>
    </lineage>
</organism>
<dbReference type="Pfam" id="PF03929">
    <property type="entry name" value="PepSY_TM"/>
    <property type="match status" value="1"/>
</dbReference>
<dbReference type="EMBL" id="BMCG01000004">
    <property type="protein sequence ID" value="GGC11861.1"/>
    <property type="molecule type" value="Genomic_DNA"/>
</dbReference>
<dbReference type="PANTHER" id="PTHR34219">
    <property type="entry name" value="IRON-REGULATED INNER MEMBRANE PROTEIN-RELATED"/>
    <property type="match status" value="1"/>
</dbReference>
<dbReference type="RefSeq" id="WP_188396240.1">
    <property type="nucleotide sequence ID" value="NZ_BMCG01000004.1"/>
</dbReference>
<keyword evidence="1" id="KW-0472">Membrane</keyword>
<feature type="transmembrane region" description="Helical" evidence="1">
    <location>
        <begin position="333"/>
        <end position="354"/>
    </location>
</feature>
<gene>
    <name evidence="2" type="ORF">GCM10007205_21240</name>
</gene>
<feature type="transmembrane region" description="Helical" evidence="1">
    <location>
        <begin position="12"/>
        <end position="38"/>
    </location>
</feature>
<accession>A0A8J2XVA7</accession>
<evidence type="ECO:0000313" key="2">
    <source>
        <dbReference type="EMBL" id="GGC11861.1"/>
    </source>
</evidence>
<feature type="transmembrane region" description="Helical" evidence="1">
    <location>
        <begin position="140"/>
        <end position="159"/>
    </location>
</feature>
<reference evidence="2" key="2">
    <citation type="submission" date="2020-09" db="EMBL/GenBank/DDBJ databases">
        <authorList>
            <person name="Sun Q."/>
            <person name="Sedlacek I."/>
        </authorList>
    </citation>
    <scope>NUCLEOTIDE SEQUENCE</scope>
    <source>
        <strain evidence="2">CCM 7086</strain>
    </source>
</reference>
<dbReference type="AlphaFoldDB" id="A0A8J2XVA7"/>
<name>A0A8J2XVA7_9BURK</name>
<feature type="transmembrane region" description="Helical" evidence="1">
    <location>
        <begin position="187"/>
        <end position="207"/>
    </location>
</feature>
<reference evidence="2" key="1">
    <citation type="journal article" date="2014" name="Int. J. Syst. Evol. Microbiol.">
        <title>Complete genome sequence of Corynebacterium casei LMG S-19264T (=DSM 44701T), isolated from a smear-ripened cheese.</title>
        <authorList>
            <consortium name="US DOE Joint Genome Institute (JGI-PGF)"/>
            <person name="Walter F."/>
            <person name="Albersmeier A."/>
            <person name="Kalinowski J."/>
            <person name="Ruckert C."/>
        </authorList>
    </citation>
    <scope>NUCLEOTIDE SEQUENCE</scope>
    <source>
        <strain evidence="2">CCM 7086</strain>
    </source>
</reference>
<dbReference type="Proteomes" id="UP000620266">
    <property type="component" value="Unassembled WGS sequence"/>
</dbReference>
<keyword evidence="3" id="KW-1185">Reference proteome</keyword>
<dbReference type="InterPro" id="IPR005625">
    <property type="entry name" value="PepSY-ass_TM"/>
</dbReference>
<dbReference type="PANTHER" id="PTHR34219:SF3">
    <property type="entry name" value="BLL7967 PROTEIN"/>
    <property type="match status" value="1"/>
</dbReference>